<dbReference type="AlphaFoldDB" id="A0A0G4I3D5"/>
<evidence type="ECO:0000256" key="1">
    <source>
        <dbReference type="SAM" id="MobiDB-lite"/>
    </source>
</evidence>
<evidence type="ECO:0000313" key="2">
    <source>
        <dbReference type="EMBL" id="CEM51465.1"/>
    </source>
</evidence>
<feature type="region of interest" description="Disordered" evidence="1">
    <location>
        <begin position="1"/>
        <end position="39"/>
    </location>
</feature>
<sequence length="275" mass="30952">MQPRRSKRVKAAAEEKEDREEGQQSDGQPPLRKQLKKPVLKSDAEPCTWIEGKEAFIETFRANAEANGCRVEVLDRFDGEDLPAELRGLVWKIALVRGSGSDREEVDHLSVWFAGLHDTIDRTHLCNHSTMKIVVWYLKLTDHAGWERVRSQFFSRKHVLLVADNDKCKDDSRWFFLGEGETRGASSAMERGEWDAYMQAAGGRLFSFLSNQDSAPGPEGEAPKRPAHYDVSLSLLFAKLLKADLQALAEHSRHGVLGCTVNRFKCSLCNPQGTV</sequence>
<dbReference type="VEuPathDB" id="CryptoDB:Cvel_10642"/>
<accession>A0A0G4I3D5</accession>
<proteinExistence type="predicted"/>
<gene>
    <name evidence="2" type="ORF">Cvel_10642</name>
</gene>
<organism evidence="2">
    <name type="scientific">Chromera velia CCMP2878</name>
    <dbReference type="NCBI Taxonomy" id="1169474"/>
    <lineage>
        <taxon>Eukaryota</taxon>
        <taxon>Sar</taxon>
        <taxon>Alveolata</taxon>
        <taxon>Colpodellida</taxon>
        <taxon>Chromeraceae</taxon>
        <taxon>Chromera</taxon>
    </lineage>
</organism>
<feature type="compositionally biased region" description="Basic residues" evidence="1">
    <location>
        <begin position="1"/>
        <end position="10"/>
    </location>
</feature>
<name>A0A0G4I3D5_9ALVE</name>
<feature type="compositionally biased region" description="Basic and acidic residues" evidence="1">
    <location>
        <begin position="11"/>
        <end position="22"/>
    </location>
</feature>
<dbReference type="EMBL" id="CDMZ01004953">
    <property type="protein sequence ID" value="CEM51465.1"/>
    <property type="molecule type" value="Genomic_DNA"/>
</dbReference>
<protein>
    <submittedName>
        <fullName evidence="2">Uncharacterized protein</fullName>
    </submittedName>
</protein>
<reference evidence="2" key="1">
    <citation type="submission" date="2014-11" db="EMBL/GenBank/DDBJ databases">
        <authorList>
            <person name="Otto D Thomas"/>
            <person name="Naeem Raeece"/>
        </authorList>
    </citation>
    <scope>NUCLEOTIDE SEQUENCE</scope>
</reference>